<evidence type="ECO:0000313" key="2">
    <source>
        <dbReference type="Proteomes" id="UP000028990"/>
    </source>
</evidence>
<keyword evidence="2" id="KW-1185">Reference proteome</keyword>
<accession>A0A091D2I2</accession>
<protein>
    <submittedName>
        <fullName evidence="1">Uncharacterized protein</fullName>
    </submittedName>
</protein>
<evidence type="ECO:0000313" key="1">
    <source>
        <dbReference type="EMBL" id="KFO26309.1"/>
    </source>
</evidence>
<dbReference type="EMBL" id="KN123207">
    <property type="protein sequence ID" value="KFO26309.1"/>
    <property type="molecule type" value="Genomic_DNA"/>
</dbReference>
<proteinExistence type="predicted"/>
<name>A0A091D2I2_FUKDA</name>
<dbReference type="AlphaFoldDB" id="A0A091D2I2"/>
<gene>
    <name evidence="1" type="ORF">H920_12288</name>
</gene>
<reference evidence="1 2" key="1">
    <citation type="submission" date="2013-11" db="EMBL/GenBank/DDBJ databases">
        <title>The Damaraland mole rat (Fukomys damarensis) genome and evolution of African mole rats.</title>
        <authorList>
            <person name="Gladyshev V.N."/>
            <person name="Fang X."/>
        </authorList>
    </citation>
    <scope>NUCLEOTIDE SEQUENCE [LARGE SCALE GENOMIC DNA]</scope>
    <source>
        <tissue evidence="1">Liver</tissue>
    </source>
</reference>
<dbReference type="Proteomes" id="UP000028990">
    <property type="component" value="Unassembled WGS sequence"/>
</dbReference>
<sequence>MHTMVHGYLETGLTKTPNPVRQLEGKIPADDFQYWAVKRKRQSRQQIQRCLQPSSDFGNATEQALGLLPAEQMLSTLDPSSVERSPWIGQKTRIALKQWSQAKAGSCVDMKGVWEEMSICCKTQSSASRFLLLLMMCEIHLLELHRSKACKDIDEKIESHLE</sequence>
<organism evidence="1 2">
    <name type="scientific">Fukomys damarensis</name>
    <name type="common">Damaraland mole rat</name>
    <name type="synonym">Cryptomys damarensis</name>
    <dbReference type="NCBI Taxonomy" id="885580"/>
    <lineage>
        <taxon>Eukaryota</taxon>
        <taxon>Metazoa</taxon>
        <taxon>Chordata</taxon>
        <taxon>Craniata</taxon>
        <taxon>Vertebrata</taxon>
        <taxon>Euteleostomi</taxon>
        <taxon>Mammalia</taxon>
        <taxon>Eutheria</taxon>
        <taxon>Euarchontoglires</taxon>
        <taxon>Glires</taxon>
        <taxon>Rodentia</taxon>
        <taxon>Hystricomorpha</taxon>
        <taxon>Bathyergidae</taxon>
        <taxon>Fukomys</taxon>
    </lineage>
</organism>